<dbReference type="GO" id="GO:0022857">
    <property type="term" value="F:transmembrane transporter activity"/>
    <property type="evidence" value="ECO:0007669"/>
    <property type="project" value="InterPro"/>
</dbReference>
<comment type="subcellular location">
    <subcellularLocation>
        <location evidence="1">Cell envelope</location>
    </subcellularLocation>
</comment>
<dbReference type="AlphaFoldDB" id="A0A2U1ALN9"/>
<dbReference type="EMBL" id="QEKH01000031">
    <property type="protein sequence ID" value="PVY37305.1"/>
    <property type="molecule type" value="Genomic_DNA"/>
</dbReference>
<dbReference type="Gene3D" id="2.40.30.170">
    <property type="match status" value="1"/>
</dbReference>
<dbReference type="InterPro" id="IPR006143">
    <property type="entry name" value="RND_pump_MFP"/>
</dbReference>
<dbReference type="GO" id="GO:0016020">
    <property type="term" value="C:membrane"/>
    <property type="evidence" value="ECO:0007669"/>
    <property type="project" value="InterPro"/>
</dbReference>
<organism evidence="6 7">
    <name type="scientific">Victivallis vadensis</name>
    <dbReference type="NCBI Taxonomy" id="172901"/>
    <lineage>
        <taxon>Bacteria</taxon>
        <taxon>Pseudomonadati</taxon>
        <taxon>Lentisphaerota</taxon>
        <taxon>Lentisphaeria</taxon>
        <taxon>Victivallales</taxon>
        <taxon>Victivallaceae</taxon>
        <taxon>Victivallis</taxon>
    </lineage>
</organism>
<dbReference type="NCBIfam" id="TIGR01730">
    <property type="entry name" value="RND_mfp"/>
    <property type="match status" value="1"/>
</dbReference>
<dbReference type="OrthoDB" id="259669at2"/>
<sequence length="508" mass="57805">MKFKRKKITTWVTALVILGAAAGAYWGWYVPRQRAADAAAKKKLATDGGDKDRTYKVRRDDLVIGLMQGGYINANKKHKLALQANYRTQLLWVIDENSKVKAGDVMAKFETDSLKEKIEDLEIEALNLQKELDLARENAKIQESTNAVDLQSAEEALSQADDALRKYRRFERTSKRDELDLAIDTAQSNLDKARTDYETARDAEVDAKSGEDADEKKRQSLKDAQAKIDEAENKLATAEDNRKVFRRYDHPSKMTRLLNALEQAKLNLRKTKISTESKMIQQVKSIENLRRRLRRTNEQLNRYKEYMTQMVLIAPVDGVVIYGDPDNRWSRLDVKPGIDVGKGQILITIPEMSNLIVDFDLPEQYRSKLKIGDRAVISPDSLPGEKFEGQISHIDTLPVNLVNWDSSSPKIYKSKIRFDKQSPRLVNGMSVQISVVTKTIPQTLFVPVEAVFEDSDRFFVYVAGLTGSKEVDVEIGESNDNFVQIKSGLEEGDVVYLYRPYQKKQDSK</sequence>
<dbReference type="PANTHER" id="PTHR32347:SF14">
    <property type="entry name" value="EFFLUX SYSTEM COMPONENT YKNX-RELATED"/>
    <property type="match status" value="1"/>
</dbReference>
<accession>A0A2U1ALN9</accession>
<evidence type="ECO:0000313" key="6">
    <source>
        <dbReference type="EMBL" id="PVY37305.1"/>
    </source>
</evidence>
<dbReference type="GeneID" id="78296634"/>
<reference evidence="6 7" key="1">
    <citation type="submission" date="2018-04" db="EMBL/GenBank/DDBJ databases">
        <title>Genomic Encyclopedia of Type Strains, Phase IV (KMG-IV): sequencing the most valuable type-strain genomes for metagenomic binning, comparative biology and taxonomic classification.</title>
        <authorList>
            <person name="Goeker M."/>
        </authorList>
    </citation>
    <scope>NUCLEOTIDE SEQUENCE [LARGE SCALE GENOMIC DNA]</scope>
    <source>
        <strain evidence="6 7">DSM 14823</strain>
    </source>
</reference>
<comment type="caution">
    <text evidence="6">The sequence shown here is derived from an EMBL/GenBank/DDBJ whole genome shotgun (WGS) entry which is preliminary data.</text>
</comment>
<dbReference type="Proteomes" id="UP000245959">
    <property type="component" value="Unassembled WGS sequence"/>
</dbReference>
<proteinExistence type="inferred from homology"/>
<protein>
    <submittedName>
        <fullName evidence="6">RND family efflux transporter MFP subunit</fullName>
    </submittedName>
</protein>
<evidence type="ECO:0000256" key="1">
    <source>
        <dbReference type="ARBA" id="ARBA00004196"/>
    </source>
</evidence>
<comment type="similarity">
    <text evidence="2">Belongs to the membrane fusion protein (MFP) (TC 8.A.1) family.</text>
</comment>
<keyword evidence="3 4" id="KW-0175">Coiled coil</keyword>
<evidence type="ECO:0000256" key="3">
    <source>
        <dbReference type="ARBA" id="ARBA00023054"/>
    </source>
</evidence>
<name>A0A2U1ALN9_9BACT</name>
<dbReference type="GO" id="GO:0030313">
    <property type="term" value="C:cell envelope"/>
    <property type="evidence" value="ECO:0007669"/>
    <property type="project" value="UniProtKB-SubCell"/>
</dbReference>
<keyword evidence="7" id="KW-1185">Reference proteome</keyword>
<evidence type="ECO:0000256" key="5">
    <source>
        <dbReference type="SAM" id="MobiDB-lite"/>
    </source>
</evidence>
<dbReference type="Gene3D" id="2.40.420.20">
    <property type="match status" value="1"/>
</dbReference>
<evidence type="ECO:0000313" key="7">
    <source>
        <dbReference type="Proteomes" id="UP000245959"/>
    </source>
</evidence>
<feature type="region of interest" description="Disordered" evidence="5">
    <location>
        <begin position="193"/>
        <end position="225"/>
    </location>
</feature>
<evidence type="ECO:0000256" key="4">
    <source>
        <dbReference type="SAM" id="Coils"/>
    </source>
</evidence>
<gene>
    <name evidence="6" type="ORF">C8D82_13144</name>
</gene>
<feature type="coiled-coil region" evidence="4">
    <location>
        <begin position="279"/>
        <end position="306"/>
    </location>
</feature>
<evidence type="ECO:0000256" key="2">
    <source>
        <dbReference type="ARBA" id="ARBA00009477"/>
    </source>
</evidence>
<dbReference type="InterPro" id="IPR050465">
    <property type="entry name" value="UPF0194_transport"/>
</dbReference>
<dbReference type="PANTHER" id="PTHR32347">
    <property type="entry name" value="EFFLUX SYSTEM COMPONENT YKNX-RELATED"/>
    <property type="match status" value="1"/>
</dbReference>
<dbReference type="RefSeq" id="WP_116885354.1">
    <property type="nucleotide sequence ID" value="NZ_CABMMC010000126.1"/>
</dbReference>